<dbReference type="AlphaFoldDB" id="A0A915EKN6"/>
<evidence type="ECO:0000313" key="2">
    <source>
        <dbReference type="WBParaSite" id="jg6908"/>
    </source>
</evidence>
<evidence type="ECO:0000313" key="1">
    <source>
        <dbReference type="Proteomes" id="UP000887574"/>
    </source>
</evidence>
<organism evidence="1 2">
    <name type="scientific">Ditylenchus dipsaci</name>
    <dbReference type="NCBI Taxonomy" id="166011"/>
    <lineage>
        <taxon>Eukaryota</taxon>
        <taxon>Metazoa</taxon>
        <taxon>Ecdysozoa</taxon>
        <taxon>Nematoda</taxon>
        <taxon>Chromadorea</taxon>
        <taxon>Rhabditida</taxon>
        <taxon>Tylenchina</taxon>
        <taxon>Tylenchomorpha</taxon>
        <taxon>Sphaerularioidea</taxon>
        <taxon>Anguinidae</taxon>
        <taxon>Anguininae</taxon>
        <taxon>Ditylenchus</taxon>
    </lineage>
</organism>
<reference evidence="2" key="1">
    <citation type="submission" date="2022-11" db="UniProtKB">
        <authorList>
            <consortium name="WormBaseParasite"/>
        </authorList>
    </citation>
    <scope>IDENTIFICATION</scope>
</reference>
<dbReference type="WBParaSite" id="jg6908">
    <property type="protein sequence ID" value="jg6908"/>
    <property type="gene ID" value="jg6908"/>
</dbReference>
<name>A0A915EKN6_9BILA</name>
<sequence length="135" mass="15196">MATKKKKPSGSQAEQVKKWAHADEMSFLDNFIRERPEQSSSLSTKSGTQACEIPIDDDETVQIDLSNDTPVRAKKPKISPLEAKLVEIMDKPEISTLAQDVDSMLNQLEKDGNKGVILEFKRAFADAWMRLKTIF</sequence>
<dbReference type="Proteomes" id="UP000887574">
    <property type="component" value="Unplaced"/>
</dbReference>
<protein>
    <submittedName>
        <fullName evidence="2">Uncharacterized protein</fullName>
    </submittedName>
</protein>
<accession>A0A915EKN6</accession>
<keyword evidence="1" id="KW-1185">Reference proteome</keyword>
<proteinExistence type="predicted"/>